<evidence type="ECO:0000313" key="2">
    <source>
        <dbReference type="Proteomes" id="UP000477911"/>
    </source>
</evidence>
<name>A0A6L7G5L5_9RHOB</name>
<keyword evidence="2" id="KW-1185">Reference proteome</keyword>
<dbReference type="AlphaFoldDB" id="A0A6L7G5L5"/>
<dbReference type="Proteomes" id="UP000477911">
    <property type="component" value="Unassembled WGS sequence"/>
</dbReference>
<gene>
    <name evidence="1" type="ORF">GR170_13975</name>
</gene>
<sequence>MSNLRPLVVSESGAAHLLSVRIDEFRSLVAHGSVPRGRELAPGLTRWSVEELSAFVSGKAVQGLEDVDW</sequence>
<protein>
    <recommendedName>
        <fullName evidence="3">DNA-binding protein</fullName>
    </recommendedName>
</protein>
<reference evidence="1 2" key="1">
    <citation type="submission" date="2019-12" db="EMBL/GenBank/DDBJ databases">
        <authorList>
            <person name="Li M."/>
        </authorList>
    </citation>
    <scope>NUCLEOTIDE SEQUENCE [LARGE SCALE GENOMIC DNA]</scope>
    <source>
        <strain evidence="1 2">GBMRC 2024</strain>
    </source>
</reference>
<evidence type="ECO:0000313" key="1">
    <source>
        <dbReference type="EMBL" id="MXN18952.1"/>
    </source>
</evidence>
<dbReference type="EMBL" id="WUMU01000016">
    <property type="protein sequence ID" value="MXN18952.1"/>
    <property type="molecule type" value="Genomic_DNA"/>
</dbReference>
<dbReference type="RefSeq" id="WP_202397878.1">
    <property type="nucleotide sequence ID" value="NZ_WUMU01000016.1"/>
</dbReference>
<organism evidence="1 2">
    <name type="scientific">Pseudooceanicola albus</name>
    <dbReference type="NCBI Taxonomy" id="2692189"/>
    <lineage>
        <taxon>Bacteria</taxon>
        <taxon>Pseudomonadati</taxon>
        <taxon>Pseudomonadota</taxon>
        <taxon>Alphaproteobacteria</taxon>
        <taxon>Rhodobacterales</taxon>
        <taxon>Paracoccaceae</taxon>
        <taxon>Pseudooceanicola</taxon>
    </lineage>
</organism>
<evidence type="ECO:0008006" key="3">
    <source>
        <dbReference type="Google" id="ProtNLM"/>
    </source>
</evidence>
<comment type="caution">
    <text evidence="1">The sequence shown here is derived from an EMBL/GenBank/DDBJ whole genome shotgun (WGS) entry which is preliminary data.</text>
</comment>
<proteinExistence type="predicted"/>
<accession>A0A6L7G5L5</accession>